<dbReference type="AlphaFoldDB" id="A0A5K7ZF21"/>
<dbReference type="RefSeq" id="WP_155320714.1">
    <property type="nucleotide sequence ID" value="NZ_AP021876.1"/>
</dbReference>
<sequence length="106" mass="11812">MFPKPIDNDLPLTIDDAVQLLLADLPLLDRTRMGAMEPEELDWINRMVGLQIAKDFRLWSGNDILLGACLEAAGDSEAGTDGDPTMVIIHAMWKTLQDTHVLRLVK</sequence>
<proteinExistence type="predicted"/>
<accession>A0A5K7ZF21</accession>
<evidence type="ECO:0000313" key="2">
    <source>
        <dbReference type="Proteomes" id="UP000425960"/>
    </source>
</evidence>
<reference evidence="1 2" key="1">
    <citation type="submission" date="2019-11" db="EMBL/GenBank/DDBJ databases">
        <title>Comparative genomics of hydrocarbon-degrading Desulfosarcina strains.</title>
        <authorList>
            <person name="Watanabe M."/>
            <person name="Kojima H."/>
            <person name="Fukui M."/>
        </authorList>
    </citation>
    <scope>NUCLEOTIDE SEQUENCE [LARGE SCALE GENOMIC DNA]</scope>
    <source>
        <strain evidence="1 2">28bB2T</strain>
    </source>
</reference>
<name>A0A5K7ZF21_9BACT</name>
<dbReference type="KEGG" id="dov:DSCO28_01120"/>
<evidence type="ECO:0000313" key="1">
    <source>
        <dbReference type="EMBL" id="BBO79546.1"/>
    </source>
</evidence>
<dbReference type="EMBL" id="AP021876">
    <property type="protein sequence ID" value="BBO79546.1"/>
    <property type="molecule type" value="Genomic_DNA"/>
</dbReference>
<dbReference type="Proteomes" id="UP000425960">
    <property type="component" value="Chromosome"/>
</dbReference>
<gene>
    <name evidence="1" type="ORF">DSCO28_01120</name>
</gene>
<organism evidence="1 2">
    <name type="scientific">Desulfosarcina ovata subsp. sediminis</name>
    <dbReference type="NCBI Taxonomy" id="885957"/>
    <lineage>
        <taxon>Bacteria</taxon>
        <taxon>Pseudomonadati</taxon>
        <taxon>Thermodesulfobacteriota</taxon>
        <taxon>Desulfobacteria</taxon>
        <taxon>Desulfobacterales</taxon>
        <taxon>Desulfosarcinaceae</taxon>
        <taxon>Desulfosarcina</taxon>
    </lineage>
</organism>
<protein>
    <submittedName>
        <fullName evidence="1">Uncharacterized protein</fullName>
    </submittedName>
</protein>